<organism evidence="1 2">
    <name type="scientific">Pleodorina starrii</name>
    <dbReference type="NCBI Taxonomy" id="330485"/>
    <lineage>
        <taxon>Eukaryota</taxon>
        <taxon>Viridiplantae</taxon>
        <taxon>Chlorophyta</taxon>
        <taxon>core chlorophytes</taxon>
        <taxon>Chlorophyceae</taxon>
        <taxon>CS clade</taxon>
        <taxon>Chlamydomonadales</taxon>
        <taxon>Volvocaceae</taxon>
        <taxon>Pleodorina</taxon>
    </lineage>
</organism>
<gene>
    <name evidence="1" type="primary">PLEST010087</name>
    <name evidence="1" type="ORF">PLESTB_001286000</name>
</gene>
<protein>
    <submittedName>
        <fullName evidence="1">Uncharacterized protein</fullName>
    </submittedName>
</protein>
<accession>A0A9W6BUT4</accession>
<dbReference type="EMBL" id="BRXU01000020">
    <property type="protein sequence ID" value="GLC57891.1"/>
    <property type="molecule type" value="Genomic_DNA"/>
</dbReference>
<evidence type="ECO:0000313" key="1">
    <source>
        <dbReference type="EMBL" id="GLC57891.1"/>
    </source>
</evidence>
<evidence type="ECO:0000313" key="2">
    <source>
        <dbReference type="Proteomes" id="UP001165080"/>
    </source>
</evidence>
<keyword evidence="2" id="KW-1185">Reference proteome</keyword>
<sequence>MGSVRAWLSATTVSLKPFLSDLIGTCQGVSDFSSLVAKCKTAQDVNYGNRTACLDTPGCGWKWDTSLYKVSGTCSTAYNFALTLLLNQTDSWVSTFNSVRRECLRLTTDSDCRDFTATIVVNASRYGDFTAQKLGLNLTEDITNPNNGDLLGAGTGAGRDLLGNGTSNGTGTGGGSRANAATCNTPARAILLSLFLSFLLGLLSKLS</sequence>
<comment type="caution">
    <text evidence="1">The sequence shown here is derived from an EMBL/GenBank/DDBJ whole genome shotgun (WGS) entry which is preliminary data.</text>
</comment>
<proteinExistence type="predicted"/>
<dbReference type="Proteomes" id="UP001165080">
    <property type="component" value="Unassembled WGS sequence"/>
</dbReference>
<name>A0A9W6BUT4_9CHLO</name>
<dbReference type="AlphaFoldDB" id="A0A9W6BUT4"/>
<reference evidence="1 2" key="1">
    <citation type="journal article" date="2023" name="Commun. Biol.">
        <title>Reorganization of the ancestral sex-determining regions during the evolution of trioecy in Pleodorina starrii.</title>
        <authorList>
            <person name="Takahashi K."/>
            <person name="Suzuki S."/>
            <person name="Kawai-Toyooka H."/>
            <person name="Yamamoto K."/>
            <person name="Hamaji T."/>
            <person name="Ootsuki R."/>
            <person name="Yamaguchi H."/>
            <person name="Kawachi M."/>
            <person name="Higashiyama T."/>
            <person name="Nozaki H."/>
        </authorList>
    </citation>
    <scope>NUCLEOTIDE SEQUENCE [LARGE SCALE GENOMIC DNA]</scope>
    <source>
        <strain evidence="1 2">NIES-4479</strain>
    </source>
</reference>